<evidence type="ECO:0000256" key="6">
    <source>
        <dbReference type="ARBA" id="ARBA00023187"/>
    </source>
</evidence>
<dbReference type="Proteomes" id="UP000504638">
    <property type="component" value="Unplaced"/>
</dbReference>
<reference evidence="14" key="3">
    <citation type="submission" date="2025-04" db="UniProtKB">
        <authorList>
            <consortium name="RefSeq"/>
        </authorList>
    </citation>
    <scope>IDENTIFICATION</scope>
    <source>
        <strain evidence="14">CBS 781.70</strain>
    </source>
</reference>
<gene>
    <name evidence="12 14" type="ORF">P152DRAFT_462187</name>
</gene>
<dbReference type="GO" id="GO:0005634">
    <property type="term" value="C:nucleus"/>
    <property type="evidence" value="ECO:0007669"/>
    <property type="project" value="UniProtKB-SubCell"/>
</dbReference>
<feature type="region of interest" description="Disordered" evidence="9">
    <location>
        <begin position="127"/>
        <end position="159"/>
    </location>
</feature>
<keyword evidence="7" id="KW-0539">Nucleus</keyword>
<feature type="compositionally biased region" description="Basic and acidic residues" evidence="9">
    <location>
        <begin position="255"/>
        <end position="272"/>
    </location>
</feature>
<dbReference type="PANTHER" id="PTHR12786:SF1">
    <property type="entry name" value="SPLICING REGULATOR SDE2"/>
    <property type="match status" value="1"/>
</dbReference>
<name>A0A6G1FST8_9PEZI</name>
<evidence type="ECO:0000256" key="7">
    <source>
        <dbReference type="ARBA" id="ARBA00023242"/>
    </source>
</evidence>
<dbReference type="EMBL" id="ML975179">
    <property type="protein sequence ID" value="KAF1808790.1"/>
    <property type="molecule type" value="Genomic_DNA"/>
</dbReference>
<keyword evidence="6" id="KW-0508">mRNA splicing</keyword>
<evidence type="ECO:0000256" key="2">
    <source>
        <dbReference type="ARBA" id="ARBA00004496"/>
    </source>
</evidence>
<dbReference type="RefSeq" id="XP_033530421.1">
    <property type="nucleotide sequence ID" value="XM_033680280.1"/>
</dbReference>
<accession>A0A6G1FST8</accession>
<dbReference type="AlphaFoldDB" id="A0A6G1FST8"/>
<reference evidence="12 14" key="1">
    <citation type="submission" date="2020-01" db="EMBL/GenBank/DDBJ databases">
        <authorList>
            <consortium name="DOE Joint Genome Institute"/>
            <person name="Haridas S."/>
            <person name="Albert R."/>
            <person name="Binder M."/>
            <person name="Bloem J."/>
            <person name="Labutti K."/>
            <person name="Salamov A."/>
            <person name="Andreopoulos B."/>
            <person name="Baker S.E."/>
            <person name="Barry K."/>
            <person name="Bills G."/>
            <person name="Bluhm B.H."/>
            <person name="Cannon C."/>
            <person name="Castanera R."/>
            <person name="Culley D.E."/>
            <person name="Daum C."/>
            <person name="Ezra D."/>
            <person name="Gonzalez J.B."/>
            <person name="Henrissat B."/>
            <person name="Kuo A."/>
            <person name="Liang C."/>
            <person name="Lipzen A."/>
            <person name="Lutzoni F."/>
            <person name="Magnuson J."/>
            <person name="Mondo S."/>
            <person name="Nolan M."/>
            <person name="Ohm R."/>
            <person name="Pangilinan J."/>
            <person name="Park H.-J."/>
            <person name="Ramirez L."/>
            <person name="Alfaro M."/>
            <person name="Sun H."/>
            <person name="Tritt A."/>
            <person name="Yoshinaga Y."/>
            <person name="Zwiers L.-H."/>
            <person name="Turgeon B.G."/>
            <person name="Goodwin S.B."/>
            <person name="Spatafora J.W."/>
            <person name="Crous P.W."/>
            <person name="Grigoriev I.V."/>
        </authorList>
    </citation>
    <scope>NUCLEOTIDE SEQUENCE</scope>
    <source>
        <strain evidence="12 14">CBS 781.70</strain>
    </source>
</reference>
<dbReference type="GO" id="GO:0005737">
    <property type="term" value="C:cytoplasm"/>
    <property type="evidence" value="ECO:0007669"/>
    <property type="project" value="UniProtKB-SubCell"/>
</dbReference>
<proteinExistence type="inferred from homology"/>
<evidence type="ECO:0000313" key="12">
    <source>
        <dbReference type="EMBL" id="KAF1808790.1"/>
    </source>
</evidence>
<evidence type="ECO:0000256" key="9">
    <source>
        <dbReference type="SAM" id="MobiDB-lite"/>
    </source>
</evidence>
<sequence>MAATALLPSKRPQLEANTIRSKSSCRFSPAGTHTVNLIINTIPGCGLPPTVQLPVRSAARISDVYFQILSLLPAQLVDTHRVNVNLLTLRALTPHDDEPISTLLSNAHDDLLTLNLTLPLPGGKGGFGSQLRAAGGRMSSRKKRNQGDPNASSRNLDGRRLRTITEAKALAEYLVVRPEMDKKEKEERRKRWEEIVEATERKAEEMRSGKGRVDGKWVEMKDESIEKMRLAILERAAKEREAQEEEMEGAPMEVTPREEPESSKSGKARDAVRVYGWDEDDEFMSDSSEEGSEPSEDTEISEGDGAGSSKGKSKVV</sequence>
<dbReference type="InterPro" id="IPR053822">
    <property type="entry name" value="SDE2-like_dom"/>
</dbReference>
<dbReference type="OrthoDB" id="547031at2759"/>
<dbReference type="GO" id="GO:0006397">
    <property type="term" value="P:mRNA processing"/>
    <property type="evidence" value="ECO:0007669"/>
    <property type="project" value="UniProtKB-KW"/>
</dbReference>
<feature type="domain" description="Sde2 ubiquitin" evidence="10">
    <location>
        <begin position="35"/>
        <end position="120"/>
    </location>
</feature>
<keyword evidence="4" id="KW-0963">Cytoplasm</keyword>
<dbReference type="InterPro" id="IPR051421">
    <property type="entry name" value="RNA_Proc_DNA_Dmg_Regulator"/>
</dbReference>
<dbReference type="InterPro" id="IPR024974">
    <property type="entry name" value="Sde2_N"/>
</dbReference>
<reference evidence="14" key="2">
    <citation type="submission" date="2020-04" db="EMBL/GenBank/DDBJ databases">
        <authorList>
            <consortium name="NCBI Genome Project"/>
        </authorList>
    </citation>
    <scope>NUCLEOTIDE SEQUENCE</scope>
    <source>
        <strain evidence="14">CBS 781.70</strain>
    </source>
</reference>
<evidence type="ECO:0000256" key="1">
    <source>
        <dbReference type="ARBA" id="ARBA00004123"/>
    </source>
</evidence>
<keyword evidence="5" id="KW-0507">mRNA processing</keyword>
<comment type="similarity">
    <text evidence="3">Belongs to the SDE2 family.</text>
</comment>
<comment type="subcellular location">
    <subcellularLocation>
        <location evidence="2">Cytoplasm</location>
    </subcellularLocation>
    <subcellularLocation>
        <location evidence="1">Nucleus</location>
    </subcellularLocation>
</comment>
<evidence type="ECO:0000256" key="4">
    <source>
        <dbReference type="ARBA" id="ARBA00022490"/>
    </source>
</evidence>
<organism evidence="12">
    <name type="scientific">Eremomyces bilateralis CBS 781.70</name>
    <dbReference type="NCBI Taxonomy" id="1392243"/>
    <lineage>
        <taxon>Eukaryota</taxon>
        <taxon>Fungi</taxon>
        <taxon>Dikarya</taxon>
        <taxon>Ascomycota</taxon>
        <taxon>Pezizomycotina</taxon>
        <taxon>Dothideomycetes</taxon>
        <taxon>Dothideomycetes incertae sedis</taxon>
        <taxon>Eremomycetales</taxon>
        <taxon>Eremomycetaceae</taxon>
        <taxon>Eremomyces</taxon>
    </lineage>
</organism>
<evidence type="ECO:0000256" key="8">
    <source>
        <dbReference type="ARBA" id="ARBA00023306"/>
    </source>
</evidence>
<feature type="domain" description="SDE2-like" evidence="11">
    <location>
        <begin position="122"/>
        <end position="232"/>
    </location>
</feature>
<feature type="compositionally biased region" description="Acidic residues" evidence="9">
    <location>
        <begin position="277"/>
        <end position="302"/>
    </location>
</feature>
<keyword evidence="13" id="KW-1185">Reference proteome</keyword>
<feature type="region of interest" description="Disordered" evidence="9">
    <location>
        <begin position="236"/>
        <end position="316"/>
    </location>
</feature>
<keyword evidence="8" id="KW-0131">Cell cycle</keyword>
<dbReference type="GO" id="GO:0008380">
    <property type="term" value="P:RNA splicing"/>
    <property type="evidence" value="ECO:0007669"/>
    <property type="project" value="UniProtKB-KW"/>
</dbReference>
<evidence type="ECO:0000313" key="14">
    <source>
        <dbReference type="RefSeq" id="XP_033530421.1"/>
    </source>
</evidence>
<evidence type="ECO:0008006" key="15">
    <source>
        <dbReference type="Google" id="ProtNLM"/>
    </source>
</evidence>
<protein>
    <recommendedName>
        <fullName evidence="15">Sde2 N-terminal ubiquitin domain-containing protein</fullName>
    </recommendedName>
</protein>
<evidence type="ECO:0000256" key="3">
    <source>
        <dbReference type="ARBA" id="ARBA00008726"/>
    </source>
</evidence>
<evidence type="ECO:0000313" key="13">
    <source>
        <dbReference type="Proteomes" id="UP000504638"/>
    </source>
</evidence>
<dbReference type="PANTHER" id="PTHR12786">
    <property type="entry name" value="SPLICING FACTOR SF3A-RELATED"/>
    <property type="match status" value="1"/>
</dbReference>
<evidence type="ECO:0000259" key="10">
    <source>
        <dbReference type="Pfam" id="PF13019"/>
    </source>
</evidence>
<dbReference type="Pfam" id="PF22782">
    <property type="entry name" value="SDE2"/>
    <property type="match status" value="1"/>
</dbReference>
<dbReference type="GeneID" id="54420850"/>
<evidence type="ECO:0000256" key="5">
    <source>
        <dbReference type="ARBA" id="ARBA00022664"/>
    </source>
</evidence>
<evidence type="ECO:0000259" key="11">
    <source>
        <dbReference type="Pfam" id="PF22782"/>
    </source>
</evidence>
<dbReference type="Pfam" id="PF13019">
    <property type="entry name" value="Sde2_N_Ubi_yeast"/>
    <property type="match status" value="1"/>
</dbReference>